<organism evidence="3 4">
    <name type="scientific">Candidatus Woesebacteria bacterium GW2011_GWA2_40_7b</name>
    <dbReference type="NCBI Taxonomy" id="1618563"/>
    <lineage>
        <taxon>Bacteria</taxon>
        <taxon>Candidatus Woeseibacteriota</taxon>
    </lineage>
</organism>
<evidence type="ECO:0000313" key="4">
    <source>
        <dbReference type="Proteomes" id="UP000034562"/>
    </source>
</evidence>
<gene>
    <name evidence="3" type="ORF">UU12_C0004G0024</name>
</gene>
<keyword evidence="2" id="KW-1133">Transmembrane helix</keyword>
<dbReference type="Proteomes" id="UP000034562">
    <property type="component" value="Unassembled WGS sequence"/>
</dbReference>
<proteinExistence type="predicted"/>
<evidence type="ECO:0000256" key="2">
    <source>
        <dbReference type="SAM" id="Phobius"/>
    </source>
</evidence>
<keyword evidence="2" id="KW-0472">Membrane</keyword>
<evidence type="ECO:0000313" key="3">
    <source>
        <dbReference type="EMBL" id="KKR71277.1"/>
    </source>
</evidence>
<dbReference type="AlphaFoldDB" id="A0A0G0W7U0"/>
<keyword evidence="2" id="KW-0812">Transmembrane</keyword>
<comment type="caution">
    <text evidence="3">The sequence shown here is derived from an EMBL/GenBank/DDBJ whole genome shotgun (WGS) entry which is preliminary data.</text>
</comment>
<feature type="compositionally biased region" description="Basic and acidic residues" evidence="1">
    <location>
        <begin position="1"/>
        <end position="10"/>
    </location>
</feature>
<feature type="region of interest" description="Disordered" evidence="1">
    <location>
        <begin position="1"/>
        <end position="30"/>
    </location>
</feature>
<accession>A0A0G0W7U0</accession>
<dbReference type="STRING" id="1618563.UU12_C0004G0024"/>
<protein>
    <submittedName>
        <fullName evidence="3">Uncharacterized protein</fullName>
    </submittedName>
</protein>
<dbReference type="EMBL" id="LBZK01000004">
    <property type="protein sequence ID" value="KKR71277.1"/>
    <property type="molecule type" value="Genomic_DNA"/>
</dbReference>
<sequence>MAFFGRKKDKDDEEYDDEDPSFAEVSEGEVSLEERRLTRKLKDLHKENRKKRKEPPKPWGKKERLIILVIIISTILIAGILAVSNQAHITFNFSRPSFSFDFSKLNPLKEETITIQKK</sequence>
<feature type="compositionally biased region" description="Acidic residues" evidence="1">
    <location>
        <begin position="11"/>
        <end position="30"/>
    </location>
</feature>
<feature type="transmembrane region" description="Helical" evidence="2">
    <location>
        <begin position="65"/>
        <end position="84"/>
    </location>
</feature>
<evidence type="ECO:0000256" key="1">
    <source>
        <dbReference type="SAM" id="MobiDB-lite"/>
    </source>
</evidence>
<reference evidence="3 4" key="1">
    <citation type="journal article" date="2015" name="Nature">
        <title>rRNA introns, odd ribosomes, and small enigmatic genomes across a large radiation of phyla.</title>
        <authorList>
            <person name="Brown C.T."/>
            <person name="Hug L.A."/>
            <person name="Thomas B.C."/>
            <person name="Sharon I."/>
            <person name="Castelle C.J."/>
            <person name="Singh A."/>
            <person name="Wilkins M.J."/>
            <person name="Williams K.H."/>
            <person name="Banfield J.F."/>
        </authorList>
    </citation>
    <scope>NUCLEOTIDE SEQUENCE [LARGE SCALE GENOMIC DNA]</scope>
</reference>
<name>A0A0G0W7U0_9BACT</name>